<dbReference type="KEGG" id="pcw:110197647"/>
<name>A0A6P5J879_PHACI</name>
<reference evidence="3" key="1">
    <citation type="submission" date="2025-08" db="UniProtKB">
        <authorList>
            <consortium name="RefSeq"/>
        </authorList>
    </citation>
    <scope>IDENTIFICATION</scope>
    <source>
        <tissue evidence="3">Spleen</tissue>
    </source>
</reference>
<evidence type="ECO:0000256" key="1">
    <source>
        <dbReference type="SAM" id="Coils"/>
    </source>
</evidence>
<dbReference type="InParanoid" id="A0A6P5J879"/>
<dbReference type="RefSeq" id="XP_020827366.1">
    <property type="nucleotide sequence ID" value="XM_020971707.1"/>
</dbReference>
<dbReference type="CTD" id="160857"/>
<gene>
    <name evidence="3" type="primary">CCDC122</name>
</gene>
<dbReference type="AlphaFoldDB" id="A0A6P5J879"/>
<protein>
    <submittedName>
        <fullName evidence="3">Coiled-coil domain-containing protein 122 isoform X1</fullName>
    </submittedName>
</protein>
<dbReference type="Proteomes" id="UP000515140">
    <property type="component" value="Unplaced"/>
</dbReference>
<dbReference type="GeneID" id="110197647"/>
<organism evidence="2 3">
    <name type="scientific">Phascolarctos cinereus</name>
    <name type="common">Koala</name>
    <dbReference type="NCBI Taxonomy" id="38626"/>
    <lineage>
        <taxon>Eukaryota</taxon>
        <taxon>Metazoa</taxon>
        <taxon>Chordata</taxon>
        <taxon>Craniata</taxon>
        <taxon>Vertebrata</taxon>
        <taxon>Euteleostomi</taxon>
        <taxon>Mammalia</taxon>
        <taxon>Metatheria</taxon>
        <taxon>Diprotodontia</taxon>
        <taxon>Phascolarctidae</taxon>
        <taxon>Phascolarctos</taxon>
    </lineage>
</organism>
<feature type="coiled-coil region" evidence="1">
    <location>
        <begin position="107"/>
        <end position="292"/>
    </location>
</feature>
<evidence type="ECO:0000313" key="3">
    <source>
        <dbReference type="RefSeq" id="XP_020827366.1"/>
    </source>
</evidence>
<dbReference type="FunCoup" id="A0A6P5J879">
    <property type="interactions" value="125"/>
</dbReference>
<sequence>MQSALSQHAERTESMKHTVNLQSFITTRLESNLFQNKGMAKKNDSSFSDVVKEVVEQQQSQTSEIEKNKKILFQLQNEVCEFEKQIGSVIAETKEIEKHIYQQESKIEETKLRCGSLEAQIKSLHAENVKLKFSIETAQEEFEEFRIRNNGYDQKIRIYKEGIAEAENKWPFMIELHLKKEEIKKLMTKKKELTHDLQNPEGNVIKEAQEEIMNLKDKIVAVKASISMKTSLLEEEKKVHEKLTKEIEVQNKRCDAILKRLRCQVNKLQANRRQWQWNIQQMEQTAEELRRCIGMRD</sequence>
<keyword evidence="2" id="KW-1185">Reference proteome</keyword>
<keyword evidence="1" id="KW-0175">Coiled coil</keyword>
<proteinExistence type="predicted"/>
<accession>A0A6P5J879</accession>
<evidence type="ECO:0000313" key="2">
    <source>
        <dbReference type="Proteomes" id="UP000515140"/>
    </source>
</evidence>